<feature type="domain" description="GHMP kinase N-terminal" evidence="10">
    <location>
        <begin position="75"/>
        <end position="153"/>
    </location>
</feature>
<keyword evidence="9" id="KW-0414">Isoprene biosynthesis</keyword>
<feature type="binding site" evidence="9">
    <location>
        <begin position="103"/>
        <end position="113"/>
    </location>
    <ligand>
        <name>ATP</name>
        <dbReference type="ChEBI" id="CHEBI:30616"/>
    </ligand>
</feature>
<dbReference type="InterPro" id="IPR006204">
    <property type="entry name" value="GHMP_kinase_N_dom"/>
</dbReference>
<organism evidence="12">
    <name type="scientific">uncultured Microbacterium sp</name>
    <dbReference type="NCBI Taxonomy" id="191216"/>
    <lineage>
        <taxon>Bacteria</taxon>
        <taxon>Bacillati</taxon>
        <taxon>Actinomycetota</taxon>
        <taxon>Actinomycetes</taxon>
        <taxon>Micrococcales</taxon>
        <taxon>Microbacteriaceae</taxon>
        <taxon>Microbacterium</taxon>
        <taxon>environmental samples</taxon>
    </lineage>
</organism>
<proteinExistence type="inferred from homology"/>
<keyword evidence="6 9" id="KW-0418">Kinase</keyword>
<dbReference type="SUPFAM" id="SSF55060">
    <property type="entry name" value="GHMP Kinase, C-terminal domain"/>
    <property type="match status" value="1"/>
</dbReference>
<dbReference type="PANTHER" id="PTHR43527:SF2">
    <property type="entry name" value="4-DIPHOSPHOCYTIDYL-2-C-METHYL-D-ERYTHRITOL KINASE, CHLOROPLASTIC"/>
    <property type="match status" value="1"/>
</dbReference>
<accession>A0A1Y5NUL5</accession>
<evidence type="ECO:0000256" key="9">
    <source>
        <dbReference type="HAMAP-Rule" id="MF_00061"/>
    </source>
</evidence>
<comment type="catalytic activity">
    <reaction evidence="9">
        <text>4-CDP-2-C-methyl-D-erythritol + ATP = 4-CDP-2-C-methyl-D-erythritol 2-phosphate + ADP + H(+)</text>
        <dbReference type="Rhea" id="RHEA:18437"/>
        <dbReference type="ChEBI" id="CHEBI:15378"/>
        <dbReference type="ChEBI" id="CHEBI:30616"/>
        <dbReference type="ChEBI" id="CHEBI:57823"/>
        <dbReference type="ChEBI" id="CHEBI:57919"/>
        <dbReference type="ChEBI" id="CHEBI:456216"/>
        <dbReference type="EC" id="2.7.1.148"/>
    </reaction>
</comment>
<evidence type="ECO:0000256" key="7">
    <source>
        <dbReference type="ARBA" id="ARBA00022840"/>
    </source>
</evidence>
<evidence type="ECO:0000256" key="2">
    <source>
        <dbReference type="ARBA" id="ARBA00012052"/>
    </source>
</evidence>
<feature type="active site" evidence="9">
    <location>
        <position position="17"/>
    </location>
</feature>
<evidence type="ECO:0000256" key="1">
    <source>
        <dbReference type="ARBA" id="ARBA00009684"/>
    </source>
</evidence>
<sequence length="310" mass="31770">MSLLGIRDRVHVRAPGKLNVFFEVGDVQDDGYHDVASVYQAVSAYEDVIATPADDFRVTVTGAVDVGDVPLDDRNLAVRAARLIARELEQPGGVHLELRKGVPVAGGMGGGSADAAAALVACDALWDGGLSSARLHELAARLGADVPFSLLGGTAVGTGRGDELAPALARGRFDWVLVTNAEGLSTPTVYGELDRLRAQPDITPRRGTPAVDPAVLQALRAGDPIALAAAVRNDLQVAACHLRPGLSALIETGIAYGGLAGIVSGSGPTVAFLAGSDAAARDLRADLIAVGHDVLHVHGPVPGAKVVSFT</sequence>
<dbReference type="EMBL" id="FLQR01000001">
    <property type="protein sequence ID" value="SBS70076.1"/>
    <property type="molecule type" value="Genomic_DNA"/>
</dbReference>
<feature type="active site" evidence="9">
    <location>
        <position position="145"/>
    </location>
</feature>
<protein>
    <recommendedName>
        <fullName evidence="3 9">4-diphosphocytidyl-2-C-methyl-D-erythritol kinase</fullName>
        <shortName evidence="9">CMK</shortName>
        <ecNumber evidence="2 9">2.7.1.148</ecNumber>
    </recommendedName>
    <alternativeName>
        <fullName evidence="8 9">4-(cytidine-5'-diphospho)-2-C-methyl-D-erythritol kinase</fullName>
    </alternativeName>
</protein>
<evidence type="ECO:0000259" key="11">
    <source>
        <dbReference type="Pfam" id="PF08544"/>
    </source>
</evidence>
<evidence type="ECO:0000256" key="5">
    <source>
        <dbReference type="ARBA" id="ARBA00022741"/>
    </source>
</evidence>
<dbReference type="PIRSF" id="PIRSF010376">
    <property type="entry name" value="IspE"/>
    <property type="match status" value="1"/>
</dbReference>
<evidence type="ECO:0000256" key="3">
    <source>
        <dbReference type="ARBA" id="ARBA00017473"/>
    </source>
</evidence>
<keyword evidence="5 9" id="KW-0547">Nucleotide-binding</keyword>
<keyword evidence="7 9" id="KW-0067">ATP-binding</keyword>
<dbReference type="RefSeq" id="WP_295572645.1">
    <property type="nucleotide sequence ID" value="NZ_FLQR01000001.1"/>
</dbReference>
<dbReference type="InterPro" id="IPR004424">
    <property type="entry name" value="IspE"/>
</dbReference>
<dbReference type="GO" id="GO:0016114">
    <property type="term" value="P:terpenoid biosynthetic process"/>
    <property type="evidence" value="ECO:0007669"/>
    <property type="project" value="UniProtKB-UniRule"/>
</dbReference>
<evidence type="ECO:0000256" key="6">
    <source>
        <dbReference type="ARBA" id="ARBA00022777"/>
    </source>
</evidence>
<dbReference type="InterPro" id="IPR014721">
    <property type="entry name" value="Ribsml_uS5_D2-typ_fold_subgr"/>
</dbReference>
<evidence type="ECO:0000313" key="12">
    <source>
        <dbReference type="EMBL" id="SBS70076.1"/>
    </source>
</evidence>
<dbReference type="Gene3D" id="3.30.70.890">
    <property type="entry name" value="GHMP kinase, C-terminal domain"/>
    <property type="match status" value="1"/>
</dbReference>
<evidence type="ECO:0000256" key="8">
    <source>
        <dbReference type="ARBA" id="ARBA00032554"/>
    </source>
</evidence>
<dbReference type="UniPathway" id="UPA00056">
    <property type="reaction ID" value="UER00094"/>
</dbReference>
<comment type="pathway">
    <text evidence="9">Isoprenoid biosynthesis; isopentenyl diphosphate biosynthesis via DXP pathway; isopentenyl diphosphate from 1-deoxy-D-xylulose 5-phosphate: step 3/6.</text>
</comment>
<dbReference type="SUPFAM" id="SSF54211">
    <property type="entry name" value="Ribosomal protein S5 domain 2-like"/>
    <property type="match status" value="1"/>
</dbReference>
<dbReference type="GO" id="GO:0005524">
    <property type="term" value="F:ATP binding"/>
    <property type="evidence" value="ECO:0007669"/>
    <property type="project" value="UniProtKB-UniRule"/>
</dbReference>
<dbReference type="NCBIfam" id="NF002870">
    <property type="entry name" value="PRK03188.1"/>
    <property type="match status" value="1"/>
</dbReference>
<dbReference type="PANTHER" id="PTHR43527">
    <property type="entry name" value="4-DIPHOSPHOCYTIDYL-2-C-METHYL-D-ERYTHRITOL KINASE, CHLOROPLASTIC"/>
    <property type="match status" value="1"/>
</dbReference>
<evidence type="ECO:0000256" key="4">
    <source>
        <dbReference type="ARBA" id="ARBA00022679"/>
    </source>
</evidence>
<dbReference type="Gene3D" id="3.30.230.10">
    <property type="match status" value="1"/>
</dbReference>
<comment type="similarity">
    <text evidence="1 9">Belongs to the GHMP kinase family. IspE subfamily.</text>
</comment>
<evidence type="ECO:0000259" key="10">
    <source>
        <dbReference type="Pfam" id="PF00288"/>
    </source>
</evidence>
<keyword evidence="4 9" id="KW-0808">Transferase</keyword>
<dbReference type="GO" id="GO:0050515">
    <property type="term" value="F:4-(cytidine 5'-diphospho)-2-C-methyl-D-erythritol kinase activity"/>
    <property type="evidence" value="ECO:0007669"/>
    <property type="project" value="UniProtKB-UniRule"/>
</dbReference>
<dbReference type="EC" id="2.7.1.148" evidence="2 9"/>
<dbReference type="NCBIfam" id="TIGR00154">
    <property type="entry name" value="ispE"/>
    <property type="match status" value="1"/>
</dbReference>
<feature type="domain" description="GHMP kinase C-terminal" evidence="11">
    <location>
        <begin position="216"/>
        <end position="289"/>
    </location>
</feature>
<dbReference type="InterPro" id="IPR020568">
    <property type="entry name" value="Ribosomal_Su5_D2-typ_SF"/>
</dbReference>
<dbReference type="InterPro" id="IPR036554">
    <property type="entry name" value="GHMP_kinase_C_sf"/>
</dbReference>
<name>A0A1Y5NUL5_9MICO</name>
<reference evidence="12" key="1">
    <citation type="submission" date="2016-03" db="EMBL/GenBank/DDBJ databases">
        <authorList>
            <person name="Ploux O."/>
        </authorList>
    </citation>
    <scope>NUCLEOTIDE SEQUENCE</scope>
    <source>
        <strain evidence="12">UC1</strain>
    </source>
</reference>
<dbReference type="InterPro" id="IPR013750">
    <property type="entry name" value="GHMP_kinase_C_dom"/>
</dbReference>
<dbReference type="GO" id="GO:0019288">
    <property type="term" value="P:isopentenyl diphosphate biosynthetic process, methylerythritol 4-phosphate pathway"/>
    <property type="evidence" value="ECO:0007669"/>
    <property type="project" value="UniProtKB-UniRule"/>
</dbReference>
<comment type="function">
    <text evidence="9">Catalyzes the phosphorylation of the position 2 hydroxy group of 4-diphosphocytidyl-2C-methyl-D-erythritol.</text>
</comment>
<dbReference type="AlphaFoldDB" id="A0A1Y5NUL5"/>
<gene>
    <name evidence="9 12" type="primary">ispE</name>
    <name evidence="12" type="ORF">MIPYR_10257</name>
</gene>
<dbReference type="Pfam" id="PF00288">
    <property type="entry name" value="GHMP_kinases_N"/>
    <property type="match status" value="1"/>
</dbReference>
<dbReference type="Pfam" id="PF08544">
    <property type="entry name" value="GHMP_kinases_C"/>
    <property type="match status" value="1"/>
</dbReference>
<dbReference type="HAMAP" id="MF_00061">
    <property type="entry name" value="IspE"/>
    <property type="match status" value="1"/>
</dbReference>